<accession>A0ABT5GEH0</accession>
<gene>
    <name evidence="4" type="ORF">OO014_02975</name>
</gene>
<evidence type="ECO:0000313" key="5">
    <source>
        <dbReference type="Proteomes" id="UP001150259"/>
    </source>
</evidence>
<comment type="caution">
    <text evidence="4">The sequence shown here is derived from an EMBL/GenBank/DDBJ whole genome shotgun (WGS) entry which is preliminary data.</text>
</comment>
<organism evidence="4 5">
    <name type="scientific">Intrasporangium calvum</name>
    <dbReference type="NCBI Taxonomy" id="53358"/>
    <lineage>
        <taxon>Bacteria</taxon>
        <taxon>Bacillati</taxon>
        <taxon>Actinomycetota</taxon>
        <taxon>Actinomycetes</taxon>
        <taxon>Micrococcales</taxon>
        <taxon>Intrasporangiaceae</taxon>
        <taxon>Intrasporangium</taxon>
    </lineage>
</organism>
<keyword evidence="1" id="KW-0547">Nucleotide-binding</keyword>
<dbReference type="InterPro" id="IPR041664">
    <property type="entry name" value="AAA_16"/>
</dbReference>
<evidence type="ECO:0000259" key="3">
    <source>
        <dbReference type="PROSITE" id="PS50043"/>
    </source>
</evidence>
<dbReference type="InterPro" id="IPR016032">
    <property type="entry name" value="Sig_transdc_resp-reg_C-effctor"/>
</dbReference>
<dbReference type="Gene3D" id="1.10.10.10">
    <property type="entry name" value="Winged helix-like DNA-binding domain superfamily/Winged helix DNA-binding domain"/>
    <property type="match status" value="1"/>
</dbReference>
<dbReference type="InterPro" id="IPR027417">
    <property type="entry name" value="P-loop_NTPase"/>
</dbReference>
<evidence type="ECO:0000256" key="1">
    <source>
        <dbReference type="ARBA" id="ARBA00022741"/>
    </source>
</evidence>
<dbReference type="RefSeq" id="WP_272460781.1">
    <property type="nucleotide sequence ID" value="NZ_JAPFQL010000007.1"/>
</dbReference>
<dbReference type="PRINTS" id="PR00038">
    <property type="entry name" value="HTHLUXR"/>
</dbReference>
<dbReference type="PROSITE" id="PS00622">
    <property type="entry name" value="HTH_LUXR_1"/>
    <property type="match status" value="1"/>
</dbReference>
<keyword evidence="2" id="KW-0067">ATP-binding</keyword>
<feature type="domain" description="HTH luxR-type" evidence="3">
    <location>
        <begin position="919"/>
        <end position="984"/>
    </location>
</feature>
<dbReference type="PANTHER" id="PTHR16305:SF35">
    <property type="entry name" value="TRANSCRIPTIONAL ACTIVATOR DOMAIN"/>
    <property type="match status" value="1"/>
</dbReference>
<dbReference type="InterPro" id="IPR000792">
    <property type="entry name" value="Tscrpt_reg_LuxR_C"/>
</dbReference>
<dbReference type="PANTHER" id="PTHR16305">
    <property type="entry name" value="TESTICULAR SOLUBLE ADENYLYL CYCLASE"/>
    <property type="match status" value="1"/>
</dbReference>
<sequence length="987" mass="105802">MPFSSGVMVGRESDLARLAEAVGLVDSLDGTRGGVAIVSGDAGIGKSRLLLQLTTDAGQAGWLTVTGHCVGQAGSALAYLPFVELIGLLDTLTPDVVTQVLGSHPSLARLLPRRDGGTGVITGGGTDSAKEASPGLVAESVHALLTALGARRPTLVVIEDVHWADHSSRDLLTLLLTRSFTTPVALVASYRSDDLHRKHPLHETLAVWDRIPHVTHVSLAPLTDAAVGEIVGGIEGVPEDAQTMREITRRAEGNPFFAEELAASAVAGHQVNGGLGRVLRARVERLDEIAQSVVRAVSLKGDRFIGHELLARIMDLPEPELDAAIAQAVEHHVLETSWPPAYTFRHALLGETAAEALLPGERLRLHKRYAAVLAECPHLAPASELARHAAASGDLRAAVAASRAAAEAAMDVGGPQEALLHLELALSWLAEDAAERDDVTIRASEAATAAGDILRAVRLLRDAIDHPGPGQRDDVRAELLARYATLSRMLDLPVQGLDLTTTAVDLLPAEETPRRVLVLIAHIQQLVDAGALDAAVRTGDEVMAMAERLGLRESLLEIRTILTRVIEAQQDLDAVEAYLQSLLAAVKGTDRLIQLRLTHQLAAVAHRRGDLAGALAHYDEGTRIARRLHQEWAPWGLDCRLLSGLTAYELGDWDGVRSRLSVASKVTPQPARALFEAAGLAVSAGRGEAAPPGRLSALREWWYVDGMAVVLTVMPGIDLLGEAGDLTGLLEIACEAAQTLDKAWGKYHASVRLAALVAGQAASLAPRAQPELRERSVRTVEDLQRRADQLVAKVIRKYQGDDWEPTDVEVLRDSSTETWAWAKRLRAERSRLAWTLGQGELPDVEEMVIAWRESVEAFERLGHVYEAARSRARLAAALHAAGREVESRQVADSAREVAERLRARPLLAELEALARPMPAAAVAAELTPRELEVLALVSRGLSNGQIGKQLYISTKTVSVHVSNLLAKLGASGRTEAAAIARDRALVP</sequence>
<keyword evidence="5" id="KW-1185">Reference proteome</keyword>
<protein>
    <submittedName>
        <fullName evidence="4">AAA family ATPase</fullName>
    </submittedName>
</protein>
<dbReference type="SUPFAM" id="SSF52540">
    <property type="entry name" value="P-loop containing nucleoside triphosphate hydrolases"/>
    <property type="match status" value="1"/>
</dbReference>
<dbReference type="EMBL" id="JAPFQL010000007">
    <property type="protein sequence ID" value="MDC5696205.1"/>
    <property type="molecule type" value="Genomic_DNA"/>
</dbReference>
<dbReference type="SMART" id="SM00421">
    <property type="entry name" value="HTH_LUXR"/>
    <property type="match status" value="1"/>
</dbReference>
<dbReference type="Gene3D" id="1.25.40.10">
    <property type="entry name" value="Tetratricopeptide repeat domain"/>
    <property type="match status" value="1"/>
</dbReference>
<reference evidence="4 5" key="1">
    <citation type="submission" date="2022-11" db="EMBL/GenBank/DDBJ databases">
        <title>Anaerobic phenanthrene biodegradation by a DNRA strain PheN6.</title>
        <authorList>
            <person name="Zhang Z."/>
        </authorList>
    </citation>
    <scope>NUCLEOTIDE SEQUENCE [LARGE SCALE GENOMIC DNA]</scope>
    <source>
        <strain evidence="4 5">PheN6</strain>
    </source>
</reference>
<dbReference type="InterPro" id="IPR036388">
    <property type="entry name" value="WH-like_DNA-bd_sf"/>
</dbReference>
<dbReference type="CDD" id="cd06170">
    <property type="entry name" value="LuxR_C_like"/>
    <property type="match status" value="1"/>
</dbReference>
<dbReference type="PROSITE" id="PS50043">
    <property type="entry name" value="HTH_LUXR_2"/>
    <property type="match status" value="1"/>
</dbReference>
<evidence type="ECO:0000256" key="2">
    <source>
        <dbReference type="ARBA" id="ARBA00022840"/>
    </source>
</evidence>
<dbReference type="InterPro" id="IPR011990">
    <property type="entry name" value="TPR-like_helical_dom_sf"/>
</dbReference>
<dbReference type="Pfam" id="PF00196">
    <property type="entry name" value="GerE"/>
    <property type="match status" value="1"/>
</dbReference>
<evidence type="ECO:0000313" key="4">
    <source>
        <dbReference type="EMBL" id="MDC5696205.1"/>
    </source>
</evidence>
<proteinExistence type="predicted"/>
<dbReference type="Pfam" id="PF13191">
    <property type="entry name" value="AAA_16"/>
    <property type="match status" value="1"/>
</dbReference>
<dbReference type="Proteomes" id="UP001150259">
    <property type="component" value="Unassembled WGS sequence"/>
</dbReference>
<dbReference type="SUPFAM" id="SSF46894">
    <property type="entry name" value="C-terminal effector domain of the bipartite response regulators"/>
    <property type="match status" value="1"/>
</dbReference>
<name>A0ABT5GEH0_9MICO</name>
<dbReference type="SUPFAM" id="SSF48452">
    <property type="entry name" value="TPR-like"/>
    <property type="match status" value="1"/>
</dbReference>